<feature type="compositionally biased region" description="Low complexity" evidence="2">
    <location>
        <begin position="224"/>
        <end position="234"/>
    </location>
</feature>
<dbReference type="EMBL" id="KY684083">
    <property type="protein sequence ID" value="ARF08746.1"/>
    <property type="molecule type" value="Genomic_DNA"/>
</dbReference>
<evidence type="ECO:0000256" key="2">
    <source>
        <dbReference type="SAM" id="MobiDB-lite"/>
    </source>
</evidence>
<proteinExistence type="predicted"/>
<keyword evidence="1" id="KW-0175">Coiled coil</keyword>
<sequence>MSNEPELTNIVSIDNDEKAIDSIDINDTNDNDKQIAPPEGYTPNKLLQKLKNPIFKQNSIDPITGKYVKSIYARKVSKMGREIWHQVWQYYRDRKRADVESCYKKFYHTPVRVIYSGDPKVYYYLNKQPIAKPEKPAKELEIDYKQKRAEHKEERRALILLEREMKKVIQREEQKKHLELLKLEKEGKIVLPKKVPKRNPDKYSKEGRERIKERLRKLKERKNYYNSINNNQSNTQERLSNNYDQSGTQKNNYSNKLNDNYKKNNSKGFN</sequence>
<feature type="coiled-coil region" evidence="1">
    <location>
        <begin position="137"/>
        <end position="171"/>
    </location>
</feature>
<feature type="region of interest" description="Disordered" evidence="2">
    <location>
        <begin position="220"/>
        <end position="270"/>
    </location>
</feature>
<organism evidence="3">
    <name type="scientific">Catovirus CTV1</name>
    <dbReference type="NCBI Taxonomy" id="1977631"/>
    <lineage>
        <taxon>Viruses</taxon>
        <taxon>Varidnaviria</taxon>
        <taxon>Bamfordvirae</taxon>
        <taxon>Nucleocytoviricota</taxon>
        <taxon>Megaviricetes</taxon>
        <taxon>Imitervirales</taxon>
        <taxon>Mimiviridae</taxon>
        <taxon>Klosneuvirinae</taxon>
        <taxon>Catovirus</taxon>
    </lineage>
</organism>
<evidence type="ECO:0000256" key="1">
    <source>
        <dbReference type="SAM" id="Coils"/>
    </source>
</evidence>
<protein>
    <submittedName>
        <fullName evidence="3">Uncharacterized protein</fullName>
    </submittedName>
</protein>
<name>A0A1V0SAL8_9VIRU</name>
<gene>
    <name evidence="3" type="ORF">Catovirus_1_796</name>
</gene>
<feature type="compositionally biased region" description="Polar residues" evidence="2">
    <location>
        <begin position="235"/>
        <end position="258"/>
    </location>
</feature>
<reference evidence="3" key="1">
    <citation type="journal article" date="2017" name="Science">
        <title>Giant viruses with an expanded complement of translation system components.</title>
        <authorList>
            <person name="Schulz F."/>
            <person name="Yutin N."/>
            <person name="Ivanova N.N."/>
            <person name="Ortega D.R."/>
            <person name="Lee T.K."/>
            <person name="Vierheilig J."/>
            <person name="Daims H."/>
            <person name="Horn M."/>
            <person name="Wagner M."/>
            <person name="Jensen G.J."/>
            <person name="Kyrpides N.C."/>
            <person name="Koonin E.V."/>
            <person name="Woyke T."/>
        </authorList>
    </citation>
    <scope>NUCLEOTIDE SEQUENCE</scope>
    <source>
        <strain evidence="3">CTV1</strain>
    </source>
</reference>
<accession>A0A1V0SAL8</accession>
<evidence type="ECO:0000313" key="3">
    <source>
        <dbReference type="EMBL" id="ARF08746.1"/>
    </source>
</evidence>